<gene>
    <name evidence="5" type="ORF">B1199_01795</name>
</gene>
<name>A0A244CVY4_PSEDV</name>
<dbReference type="GO" id="GO:0008408">
    <property type="term" value="F:3'-5' exonuclease activity"/>
    <property type="evidence" value="ECO:0007669"/>
    <property type="project" value="TreeGrafter"/>
</dbReference>
<evidence type="ECO:0000313" key="5">
    <source>
        <dbReference type="EMBL" id="OUL59782.1"/>
    </source>
</evidence>
<evidence type="ECO:0000256" key="1">
    <source>
        <dbReference type="ARBA" id="ARBA00022722"/>
    </source>
</evidence>
<dbReference type="SMART" id="SM00479">
    <property type="entry name" value="EXOIII"/>
    <property type="match status" value="1"/>
</dbReference>
<dbReference type="GO" id="GO:0003676">
    <property type="term" value="F:nucleic acid binding"/>
    <property type="evidence" value="ECO:0007669"/>
    <property type="project" value="InterPro"/>
</dbReference>
<comment type="caution">
    <text evidence="5">The sequence shown here is derived from an EMBL/GenBank/DDBJ whole genome shotgun (WGS) entry which is preliminary data.</text>
</comment>
<dbReference type="CDD" id="cd06127">
    <property type="entry name" value="DEDDh"/>
    <property type="match status" value="1"/>
</dbReference>
<dbReference type="Gene3D" id="3.30.420.10">
    <property type="entry name" value="Ribonuclease H-like superfamily/Ribonuclease H"/>
    <property type="match status" value="1"/>
</dbReference>
<proteinExistence type="predicted"/>
<dbReference type="SUPFAM" id="SSF53098">
    <property type="entry name" value="Ribonuclease H-like"/>
    <property type="match status" value="1"/>
</dbReference>
<evidence type="ECO:0000313" key="6">
    <source>
        <dbReference type="Proteomes" id="UP000194841"/>
    </source>
</evidence>
<keyword evidence="1" id="KW-0540">Nuclease</keyword>
<dbReference type="GO" id="GO:0006259">
    <property type="term" value="P:DNA metabolic process"/>
    <property type="evidence" value="ECO:0007669"/>
    <property type="project" value="UniProtKB-ARBA"/>
</dbReference>
<keyword evidence="2" id="KW-0378">Hydrolase</keyword>
<protein>
    <submittedName>
        <fullName evidence="5">DNA polymerase III subunit epsilon</fullName>
    </submittedName>
</protein>
<dbReference type="PANTHER" id="PTHR30231:SF4">
    <property type="entry name" value="PROTEIN NEN2"/>
    <property type="match status" value="1"/>
</dbReference>
<feature type="domain" description="Exonuclease" evidence="4">
    <location>
        <begin position="27"/>
        <end position="200"/>
    </location>
</feature>
<evidence type="ECO:0000256" key="2">
    <source>
        <dbReference type="ARBA" id="ARBA00022801"/>
    </source>
</evidence>
<keyword evidence="6" id="KW-1185">Reference proteome</keyword>
<dbReference type="InterPro" id="IPR012337">
    <property type="entry name" value="RNaseH-like_sf"/>
</dbReference>
<sequence length="210" mass="23741">MFNTIKRLLGLSPELHDTLQQNCFRAKYLVIDLELTGLNPKKDEIVSLAWLPIEEQRIFVGQSEHFINSHVNELKQSPIFHGIDSHALEGGVPLISALQQLRPLLDQYVLVFHNAELDWLFLKNAFGQFNMPVAPTLMVDTMKIEHKRLSLQGQEIGFDDLNLAACRARYSLPEYLTHNALTDALATAELFLAQLNKITGGKGVELRQLV</sequence>
<dbReference type="Proteomes" id="UP000194841">
    <property type="component" value="Unassembled WGS sequence"/>
</dbReference>
<accession>A0A244CVY4</accession>
<dbReference type="InterPro" id="IPR013520">
    <property type="entry name" value="Ribonucl_H"/>
</dbReference>
<dbReference type="InterPro" id="IPR036397">
    <property type="entry name" value="RNaseH_sf"/>
</dbReference>
<organism evidence="5 6">
    <name type="scientific">Pseudoalteromonas ulvae</name>
    <dbReference type="NCBI Taxonomy" id="107327"/>
    <lineage>
        <taxon>Bacteria</taxon>
        <taxon>Pseudomonadati</taxon>
        <taxon>Pseudomonadota</taxon>
        <taxon>Gammaproteobacteria</taxon>
        <taxon>Alteromonadales</taxon>
        <taxon>Pseudoalteromonadaceae</taxon>
        <taxon>Pseudoalteromonas</taxon>
    </lineage>
</organism>
<dbReference type="PANTHER" id="PTHR30231">
    <property type="entry name" value="DNA POLYMERASE III SUBUNIT EPSILON"/>
    <property type="match status" value="1"/>
</dbReference>
<dbReference type="AlphaFoldDB" id="A0A244CVY4"/>
<dbReference type="Pfam" id="PF00929">
    <property type="entry name" value="RNase_T"/>
    <property type="match status" value="1"/>
</dbReference>
<evidence type="ECO:0000259" key="4">
    <source>
        <dbReference type="SMART" id="SM00479"/>
    </source>
</evidence>
<reference evidence="5 6" key="1">
    <citation type="submission" date="2017-02" db="EMBL/GenBank/DDBJ databases">
        <title>Pseudoalteromonas ulvae TC14 Genome.</title>
        <authorList>
            <person name="Molmeret M."/>
        </authorList>
    </citation>
    <scope>NUCLEOTIDE SEQUENCE [LARGE SCALE GENOMIC DNA]</scope>
    <source>
        <strain evidence="5">TC14</strain>
    </source>
</reference>
<keyword evidence="3" id="KW-0269">Exonuclease</keyword>
<dbReference type="GO" id="GO:0005829">
    <property type="term" value="C:cytosol"/>
    <property type="evidence" value="ECO:0007669"/>
    <property type="project" value="TreeGrafter"/>
</dbReference>
<evidence type="ECO:0000256" key="3">
    <source>
        <dbReference type="ARBA" id="ARBA00022839"/>
    </source>
</evidence>
<dbReference type="EMBL" id="MWPV01000001">
    <property type="protein sequence ID" value="OUL59782.1"/>
    <property type="molecule type" value="Genomic_DNA"/>
</dbReference>